<evidence type="ECO:0000256" key="4">
    <source>
        <dbReference type="ARBA" id="ARBA00022777"/>
    </source>
</evidence>
<dbReference type="SUPFAM" id="SSF57774">
    <property type="entry name" value="Microbial and mitochondrial ADK, insert 'zinc finger' domain"/>
    <property type="match status" value="1"/>
</dbReference>
<dbReference type="CDD" id="cd01428">
    <property type="entry name" value="ADK"/>
    <property type="match status" value="2"/>
</dbReference>
<dbReference type="CDD" id="cd22979">
    <property type="entry name" value="DD_AK8"/>
    <property type="match status" value="1"/>
</dbReference>
<protein>
    <submittedName>
        <fullName evidence="6">Adenylate kinase 8</fullName>
    </submittedName>
</protein>
<evidence type="ECO:0000256" key="3">
    <source>
        <dbReference type="ARBA" id="ARBA00022741"/>
    </source>
</evidence>
<reference evidence="6" key="1">
    <citation type="submission" date="2016-01" db="EMBL/GenBank/DDBJ databases">
        <title>Reference transcriptome for the parasite Schistocephalus solidus: insights into the molecular evolution of parasitism.</title>
        <authorList>
            <person name="Hebert F.O."/>
            <person name="Grambauer S."/>
            <person name="Barber I."/>
            <person name="Landry C.R."/>
            <person name="Aubin-Horth N."/>
        </authorList>
    </citation>
    <scope>NUCLEOTIDE SEQUENCE</scope>
</reference>
<dbReference type="HAMAP" id="MF_00235">
    <property type="entry name" value="Adenylate_kinase_Adk"/>
    <property type="match status" value="1"/>
</dbReference>
<dbReference type="Pfam" id="PF00406">
    <property type="entry name" value="ADK"/>
    <property type="match status" value="2"/>
</dbReference>
<evidence type="ECO:0000313" key="6">
    <source>
        <dbReference type="EMBL" id="JAP44225.1"/>
    </source>
</evidence>
<evidence type="ECO:0000256" key="2">
    <source>
        <dbReference type="ARBA" id="ARBA00022679"/>
    </source>
</evidence>
<dbReference type="Gene3D" id="3.40.50.300">
    <property type="entry name" value="P-loop containing nucleotide triphosphate hydrolases"/>
    <property type="match status" value="2"/>
</dbReference>
<keyword evidence="4 5" id="KW-0418">Kinase</keyword>
<comment type="similarity">
    <text evidence="1 5">Belongs to the adenylate kinase family.</text>
</comment>
<proteinExistence type="inferred from homology"/>
<name>A0A0X3NXD7_SCHSO</name>
<evidence type="ECO:0000256" key="5">
    <source>
        <dbReference type="RuleBase" id="RU003330"/>
    </source>
</evidence>
<gene>
    <name evidence="6" type="primary">KAD8</name>
    <name evidence="6" type="ORF">TR137985</name>
</gene>
<dbReference type="PANTHER" id="PTHR23359">
    <property type="entry name" value="NUCLEOTIDE KINASE"/>
    <property type="match status" value="1"/>
</dbReference>
<keyword evidence="2 5" id="KW-0808">Transferase</keyword>
<feature type="non-terminal residue" evidence="6">
    <location>
        <position position="1"/>
    </location>
</feature>
<dbReference type="AlphaFoldDB" id="A0A0X3NXD7"/>
<organism evidence="6">
    <name type="scientific">Schistocephalus solidus</name>
    <name type="common">Tapeworm</name>
    <dbReference type="NCBI Taxonomy" id="70667"/>
    <lineage>
        <taxon>Eukaryota</taxon>
        <taxon>Metazoa</taxon>
        <taxon>Spiralia</taxon>
        <taxon>Lophotrochozoa</taxon>
        <taxon>Platyhelminthes</taxon>
        <taxon>Cestoda</taxon>
        <taxon>Eucestoda</taxon>
        <taxon>Diphyllobothriidea</taxon>
        <taxon>Diphyllobothriidae</taxon>
        <taxon>Schistocephalus</taxon>
    </lineage>
</organism>
<keyword evidence="3" id="KW-0547">Nucleotide-binding</keyword>
<dbReference type="EMBL" id="GEEE01019000">
    <property type="protein sequence ID" value="JAP44225.1"/>
    <property type="molecule type" value="Transcribed_RNA"/>
</dbReference>
<dbReference type="GO" id="GO:0005524">
    <property type="term" value="F:ATP binding"/>
    <property type="evidence" value="ECO:0007669"/>
    <property type="project" value="InterPro"/>
</dbReference>
<dbReference type="InterPro" id="IPR036193">
    <property type="entry name" value="ADK_active_lid_dom_sf"/>
</dbReference>
<dbReference type="SUPFAM" id="SSF52540">
    <property type="entry name" value="P-loop containing nucleoside triphosphate hydrolases"/>
    <property type="match status" value="2"/>
</dbReference>
<evidence type="ECO:0000256" key="1">
    <source>
        <dbReference type="ARBA" id="ARBA00007220"/>
    </source>
</evidence>
<sequence length="486" mass="55005">AYLRNLMDALDRPVRIPPRYVHYANKHSLFELQKNLLQRLILARPDDPIQYLIDYLKLEISHVPVIYIFGPPCSGKRTLGNYISKSLNCVHISSENVKNLEGLYAIDDSESYEPCPSPYYLAITLKKRLLQQDCETRGYVLTGFPETEEQAKALQFEGIYPDIVLVLDTQDCVLIERADGELIDPETGDTYHAIFNPASDPKIAARLERAPGTSPEEMKASLREYHHHFVALKNIYGDLMTTINTDQPLTDVFSQALCRLNRPPRTVAMWTPRVVLLGYSGCGRKTMAQMLAKKYELVSVHCGTLIRTEVLKGSKLGRAMSTYTEARLPVPDPMVIKMLKLRLTEVDCTLKGWVLYGFPRSWIQAELLDSADLEPNRIIVLNIPHSEAAVRLTGRRVDAVTGETYHLCHKPPPEGLMDQPKRIGIRPRTSDCEISTKLSRFAAQRDELMKFYGSRLSQVNADRDIPTVFESVEAAITKPLPYQTDS</sequence>
<dbReference type="PRINTS" id="PR00094">
    <property type="entry name" value="ADENYLTKNASE"/>
</dbReference>
<dbReference type="InterPro" id="IPR027417">
    <property type="entry name" value="P-loop_NTPase"/>
</dbReference>
<dbReference type="InterPro" id="IPR000850">
    <property type="entry name" value="Adenylat/UMP-CMP_kin"/>
</dbReference>
<accession>A0A0X3NXD7</accession>
<dbReference type="GO" id="GO:0004017">
    <property type="term" value="F:AMP kinase activity"/>
    <property type="evidence" value="ECO:0007669"/>
    <property type="project" value="InterPro"/>
</dbReference>